<dbReference type="SUPFAM" id="SSF48008">
    <property type="entry name" value="GntR ligand-binding domain-like"/>
    <property type="match status" value="1"/>
</dbReference>
<dbReference type="SUPFAM" id="SSF46785">
    <property type="entry name" value="Winged helix' DNA-binding domain"/>
    <property type="match status" value="1"/>
</dbReference>
<dbReference type="Proteomes" id="UP000321258">
    <property type="component" value="Unassembled WGS sequence"/>
</dbReference>
<comment type="caution">
    <text evidence="5">The sequence shown here is derived from an EMBL/GenBank/DDBJ whole genome shotgun (WGS) entry which is preliminary data.</text>
</comment>
<dbReference type="PROSITE" id="PS50949">
    <property type="entry name" value="HTH_GNTR"/>
    <property type="match status" value="1"/>
</dbReference>
<feature type="domain" description="HTH gntR-type" evidence="4">
    <location>
        <begin position="36"/>
        <end position="106"/>
    </location>
</feature>
<reference evidence="5 6" key="1">
    <citation type="submission" date="2019-07" db="EMBL/GenBank/DDBJ databases">
        <title>Whole genome shotgun sequence of Methylobacterium haplocladii NBRC 107714.</title>
        <authorList>
            <person name="Hosoyama A."/>
            <person name="Uohara A."/>
            <person name="Ohji S."/>
            <person name="Ichikawa N."/>
        </authorList>
    </citation>
    <scope>NUCLEOTIDE SEQUENCE [LARGE SCALE GENOMIC DNA]</scope>
    <source>
        <strain evidence="5 6">NBRC 107714</strain>
    </source>
</reference>
<gene>
    <name evidence="5" type="ORF">MHA02_23690</name>
</gene>
<keyword evidence="2" id="KW-0238">DNA-binding</keyword>
<dbReference type="InterPro" id="IPR011711">
    <property type="entry name" value="GntR_C"/>
</dbReference>
<dbReference type="InterPro" id="IPR036390">
    <property type="entry name" value="WH_DNA-bd_sf"/>
</dbReference>
<dbReference type="PRINTS" id="PR00035">
    <property type="entry name" value="HTHGNTR"/>
</dbReference>
<keyword evidence="1" id="KW-0805">Transcription regulation</keyword>
<evidence type="ECO:0000313" key="5">
    <source>
        <dbReference type="EMBL" id="GEO99981.1"/>
    </source>
</evidence>
<dbReference type="EMBL" id="BJZT01000025">
    <property type="protein sequence ID" value="GEO99981.1"/>
    <property type="molecule type" value="Genomic_DNA"/>
</dbReference>
<dbReference type="CDD" id="cd07377">
    <property type="entry name" value="WHTH_GntR"/>
    <property type="match status" value="1"/>
</dbReference>
<proteinExistence type="predicted"/>
<dbReference type="Pfam" id="PF00392">
    <property type="entry name" value="GntR"/>
    <property type="match status" value="1"/>
</dbReference>
<dbReference type="Gene3D" id="1.20.120.530">
    <property type="entry name" value="GntR ligand-binding domain-like"/>
    <property type="match status" value="1"/>
</dbReference>
<evidence type="ECO:0000259" key="4">
    <source>
        <dbReference type="PROSITE" id="PS50949"/>
    </source>
</evidence>
<dbReference type="PANTHER" id="PTHR43537">
    <property type="entry name" value="TRANSCRIPTIONAL REGULATOR, GNTR FAMILY"/>
    <property type="match status" value="1"/>
</dbReference>
<dbReference type="InterPro" id="IPR036388">
    <property type="entry name" value="WH-like_DNA-bd_sf"/>
</dbReference>
<evidence type="ECO:0000313" key="6">
    <source>
        <dbReference type="Proteomes" id="UP000321258"/>
    </source>
</evidence>
<keyword evidence="3" id="KW-0804">Transcription</keyword>
<evidence type="ECO:0000256" key="3">
    <source>
        <dbReference type="ARBA" id="ARBA00023163"/>
    </source>
</evidence>
<evidence type="ECO:0000256" key="2">
    <source>
        <dbReference type="ARBA" id="ARBA00023125"/>
    </source>
</evidence>
<organism evidence="5 6">
    <name type="scientific">Methylobacterium haplocladii</name>
    <dbReference type="NCBI Taxonomy" id="1176176"/>
    <lineage>
        <taxon>Bacteria</taxon>
        <taxon>Pseudomonadati</taxon>
        <taxon>Pseudomonadota</taxon>
        <taxon>Alphaproteobacteria</taxon>
        <taxon>Hyphomicrobiales</taxon>
        <taxon>Methylobacteriaceae</taxon>
        <taxon>Methylobacterium</taxon>
    </lineage>
</organism>
<dbReference type="Gene3D" id="1.10.10.10">
    <property type="entry name" value="Winged helix-like DNA-binding domain superfamily/Winged helix DNA-binding domain"/>
    <property type="match status" value="1"/>
</dbReference>
<dbReference type="GO" id="GO:0003677">
    <property type="term" value="F:DNA binding"/>
    <property type="evidence" value="ECO:0007669"/>
    <property type="project" value="UniProtKB-KW"/>
</dbReference>
<dbReference type="Pfam" id="PF07729">
    <property type="entry name" value="FCD"/>
    <property type="match status" value="1"/>
</dbReference>
<protein>
    <submittedName>
        <fullName evidence="5">Transcriptional regulator</fullName>
    </submittedName>
</protein>
<evidence type="ECO:0000256" key="1">
    <source>
        <dbReference type="ARBA" id="ARBA00023015"/>
    </source>
</evidence>
<dbReference type="GO" id="GO:0003700">
    <property type="term" value="F:DNA-binding transcription factor activity"/>
    <property type="evidence" value="ECO:0007669"/>
    <property type="project" value="InterPro"/>
</dbReference>
<dbReference type="AlphaFoldDB" id="A0A512IQI4"/>
<dbReference type="InterPro" id="IPR008920">
    <property type="entry name" value="TF_FadR/GntR_C"/>
</dbReference>
<keyword evidence="6" id="KW-1185">Reference proteome</keyword>
<dbReference type="SMART" id="SM00345">
    <property type="entry name" value="HTH_GNTR"/>
    <property type="match status" value="1"/>
</dbReference>
<dbReference type="SMART" id="SM00895">
    <property type="entry name" value="FCD"/>
    <property type="match status" value="1"/>
</dbReference>
<sequence length="250" mass="28251">MVRAVREASARSNRSQYWTDTDVMQTFTIKPIVPATSLRTLAYEALKSAITNMDIYGQTGDVRLDERGLSQTLGVSRTPIREALTVLEQEGFVRNEPRRGVFVVRKTRKEIVGMIQAWAALESMAARLACERASDDDLKCMRTMFPEFFEGTPADHLAEYSEANIRFHQKIISLGHCEVIQDLCSNLLMHVKGIRNISLRQGDRAETSIAEHIQIIEALEARDAEKAERLVRDHGLGLAVHVERYGDHLD</sequence>
<dbReference type="PANTHER" id="PTHR43537:SF49">
    <property type="entry name" value="TRANSCRIPTIONAL REGULATORY PROTEIN"/>
    <property type="match status" value="1"/>
</dbReference>
<accession>A0A512IQI4</accession>
<name>A0A512IQI4_9HYPH</name>
<dbReference type="InterPro" id="IPR000524">
    <property type="entry name" value="Tscrpt_reg_HTH_GntR"/>
</dbReference>